<accession>A0A1B1YFU3</accession>
<organism evidence="1 2">
    <name type="scientific">Thermoclostridium stercorarium subsp. thermolacticum DSM 2910</name>
    <dbReference type="NCBI Taxonomy" id="1121336"/>
    <lineage>
        <taxon>Bacteria</taxon>
        <taxon>Bacillati</taxon>
        <taxon>Bacillota</taxon>
        <taxon>Clostridia</taxon>
        <taxon>Eubacteriales</taxon>
        <taxon>Oscillospiraceae</taxon>
        <taxon>Thermoclostridium</taxon>
    </lineage>
</organism>
<name>A0A1B1YFU3_THEST</name>
<evidence type="ECO:0000313" key="1">
    <source>
        <dbReference type="EMBL" id="ANW99603.1"/>
    </source>
</evidence>
<dbReference type="AlphaFoldDB" id="A0A1B1YFU3"/>
<dbReference type="Proteomes" id="UP000092971">
    <property type="component" value="Chromosome"/>
</dbReference>
<protein>
    <submittedName>
        <fullName evidence="1">Uncharacterized protein</fullName>
    </submittedName>
</protein>
<dbReference type="EMBL" id="CP014672">
    <property type="protein sequence ID" value="ANW99603.1"/>
    <property type="molecule type" value="Genomic_DNA"/>
</dbReference>
<proteinExistence type="predicted"/>
<evidence type="ECO:0000313" key="2">
    <source>
        <dbReference type="Proteomes" id="UP000092971"/>
    </source>
</evidence>
<reference evidence="1 2" key="1">
    <citation type="submission" date="2016-02" db="EMBL/GenBank/DDBJ databases">
        <title>Comparison of Clostridium stercorarium subspecies using comparative genomics and transcriptomics.</title>
        <authorList>
            <person name="Schellenberg J."/>
            <person name="Thallinger G."/>
            <person name="Levin D.B."/>
            <person name="Zhang X."/>
            <person name="Alvare G."/>
            <person name="Fristensky B."/>
            <person name="Sparling R."/>
        </authorList>
    </citation>
    <scope>NUCLEOTIDE SEQUENCE [LARGE SCALE GENOMIC DNA]</scope>
    <source>
        <strain evidence="1 2">DSM 2910</strain>
    </source>
</reference>
<sequence>MEGFHLTFFNKCVLKNLYKLFIRHLNEIVGNFIMVPFLLSLKPVYPSVRTTGNRIRINERGNGI</sequence>
<gene>
    <name evidence="1" type="ORF">CSTERTH_11445</name>
</gene>